<dbReference type="EMBL" id="CP042910">
    <property type="protein sequence ID" value="QEG16354.1"/>
    <property type="molecule type" value="Genomic_DNA"/>
</dbReference>
<keyword evidence="1" id="KW-0812">Transmembrane</keyword>
<feature type="transmembrane region" description="Helical" evidence="1">
    <location>
        <begin position="216"/>
        <end position="236"/>
    </location>
</feature>
<sequence>MISAVCPRCKEPILDEAVLLWNDRHYCRSCVEAISPDLYTFATEGGQLVDLLEPDDISVSQYWRRFQFKVGIAGGLLFLLPLTVMLIRNNAPLEVVIGFQGICLSFVMFYCWWISCGKVKHFRTHLPRKVVLERLHIKVVTPDGEQTSLLTDCQWKPGTSSADEVLFATSLKQGMTIYTPDAVINCGHSSELLKPWCAFFRLVELPVYTPSRFQNFLSLVGGGVAGYLVGLLSGKLYAIELNNPAWEFLLPILGVLDGVCLVGLSIISRKPSSRLADQLLHPALWGAEFFKMGGSLGFFAGFRLGIPSAIISCLICGSLNAIIGGFAAWHFRSQLQLRKKNMVLRAPEKQASKAGYRYEV</sequence>
<evidence type="ECO:0000313" key="2">
    <source>
        <dbReference type="EMBL" id="QEG16354.1"/>
    </source>
</evidence>
<evidence type="ECO:0000256" key="1">
    <source>
        <dbReference type="SAM" id="Phobius"/>
    </source>
</evidence>
<keyword evidence="3" id="KW-1185">Reference proteome</keyword>
<evidence type="ECO:0000313" key="3">
    <source>
        <dbReference type="Proteomes" id="UP000322887"/>
    </source>
</evidence>
<keyword evidence="1" id="KW-1133">Transmembrane helix</keyword>
<dbReference type="GeneID" id="98646801"/>
<feature type="transmembrane region" description="Helical" evidence="1">
    <location>
        <begin position="308"/>
        <end position="331"/>
    </location>
</feature>
<accession>A0ABX5YKY7</accession>
<protein>
    <submittedName>
        <fullName evidence="2">Uncharacterized protein</fullName>
    </submittedName>
</protein>
<dbReference type="Proteomes" id="UP000322887">
    <property type="component" value="Chromosome"/>
</dbReference>
<feature type="transmembrane region" description="Helical" evidence="1">
    <location>
        <begin position="279"/>
        <end position="302"/>
    </location>
</feature>
<proteinExistence type="predicted"/>
<feature type="transmembrane region" description="Helical" evidence="1">
    <location>
        <begin position="70"/>
        <end position="87"/>
    </location>
</feature>
<name>A0ABX5YKY7_9PLAN</name>
<feature type="transmembrane region" description="Helical" evidence="1">
    <location>
        <begin position="93"/>
        <end position="113"/>
    </location>
</feature>
<organism evidence="2 3">
    <name type="scientific">Gimesia maris</name>
    <dbReference type="NCBI Taxonomy" id="122"/>
    <lineage>
        <taxon>Bacteria</taxon>
        <taxon>Pseudomonadati</taxon>
        <taxon>Planctomycetota</taxon>
        <taxon>Planctomycetia</taxon>
        <taxon>Planctomycetales</taxon>
        <taxon>Planctomycetaceae</taxon>
        <taxon>Gimesia</taxon>
    </lineage>
</organism>
<feature type="transmembrane region" description="Helical" evidence="1">
    <location>
        <begin position="248"/>
        <end position="267"/>
    </location>
</feature>
<gene>
    <name evidence="2" type="ORF">GmarT_22170</name>
</gene>
<keyword evidence="1" id="KW-0472">Membrane</keyword>
<dbReference type="RefSeq" id="WP_149302676.1">
    <property type="nucleotide sequence ID" value="NZ_CP042910.1"/>
</dbReference>
<reference evidence="2 3" key="1">
    <citation type="submission" date="2019-08" db="EMBL/GenBank/DDBJ databases">
        <title>Deep-cultivation of Planctomycetes and their phenomic and genomic characterization uncovers novel biology.</title>
        <authorList>
            <person name="Wiegand S."/>
            <person name="Jogler M."/>
            <person name="Boedeker C."/>
            <person name="Pinto D."/>
            <person name="Vollmers J."/>
            <person name="Rivas-Marin E."/>
            <person name="Kohn T."/>
            <person name="Peeters S.H."/>
            <person name="Heuer A."/>
            <person name="Rast P."/>
            <person name="Oberbeckmann S."/>
            <person name="Bunk B."/>
            <person name="Jeske O."/>
            <person name="Meyerdierks A."/>
            <person name="Storesund J.E."/>
            <person name="Kallscheuer N."/>
            <person name="Luecker S."/>
            <person name="Lage O.M."/>
            <person name="Pohl T."/>
            <person name="Merkel B.J."/>
            <person name="Hornburger P."/>
            <person name="Mueller R.-W."/>
            <person name="Bruemmer F."/>
            <person name="Labrenz M."/>
            <person name="Spormann A.M."/>
            <person name="Op den Camp H."/>
            <person name="Overmann J."/>
            <person name="Amann R."/>
            <person name="Jetten M.S.M."/>
            <person name="Mascher T."/>
            <person name="Medema M.H."/>
            <person name="Devos D.P."/>
            <person name="Kaster A.-K."/>
            <person name="Ovreas L."/>
            <person name="Rohde M."/>
            <person name="Galperin M.Y."/>
            <person name="Jogler C."/>
        </authorList>
    </citation>
    <scope>NUCLEOTIDE SEQUENCE [LARGE SCALE GENOMIC DNA]</scope>
    <source>
        <strain evidence="2 3">DSM 8797</strain>
    </source>
</reference>